<dbReference type="AlphaFoldDB" id="A0A667W8W1"/>
<organism evidence="7 8">
    <name type="scientific">Myripristis murdjan</name>
    <name type="common">pinecone soldierfish</name>
    <dbReference type="NCBI Taxonomy" id="586833"/>
    <lineage>
        <taxon>Eukaryota</taxon>
        <taxon>Metazoa</taxon>
        <taxon>Chordata</taxon>
        <taxon>Craniata</taxon>
        <taxon>Vertebrata</taxon>
        <taxon>Euteleostomi</taxon>
        <taxon>Actinopterygii</taxon>
        <taxon>Neopterygii</taxon>
        <taxon>Teleostei</taxon>
        <taxon>Neoteleostei</taxon>
        <taxon>Acanthomorphata</taxon>
        <taxon>Holocentriformes</taxon>
        <taxon>Holocentridae</taxon>
        <taxon>Myripristis</taxon>
    </lineage>
</organism>
<dbReference type="PROSITE" id="PS50171">
    <property type="entry name" value="ZF_MATRIN"/>
    <property type="match status" value="1"/>
</dbReference>
<keyword evidence="3" id="KW-0863">Zinc-finger</keyword>
<sequence length="85" mass="9704">EKHERCEDEKDEECVKKKLKTESSSCEAYALPPFDPNNPFLVPKTGFFCKVCNRFFSGSQEAEISHCKGLKHYENLQVGTTTQNT</sequence>
<dbReference type="SMART" id="SM00451">
    <property type="entry name" value="ZnF_U1"/>
    <property type="match status" value="1"/>
</dbReference>
<dbReference type="InterPro" id="IPR036236">
    <property type="entry name" value="Znf_C2H2_sf"/>
</dbReference>
<evidence type="ECO:0000256" key="1">
    <source>
        <dbReference type="ARBA" id="ARBA00004123"/>
    </source>
</evidence>
<evidence type="ECO:0000313" key="7">
    <source>
        <dbReference type="Ensembl" id="ENSMMDP00005000720.1"/>
    </source>
</evidence>
<dbReference type="InParanoid" id="A0A667W8W1"/>
<feature type="domain" description="Matrin-type" evidence="6">
    <location>
        <begin position="47"/>
        <end position="78"/>
    </location>
</feature>
<dbReference type="Proteomes" id="UP000472263">
    <property type="component" value="Chromosome 1"/>
</dbReference>
<dbReference type="InterPro" id="IPR003604">
    <property type="entry name" value="Matrin/U1-like-C_Znf_C2H2"/>
</dbReference>
<dbReference type="SUPFAM" id="SSF57667">
    <property type="entry name" value="beta-beta-alpha zinc fingers"/>
    <property type="match status" value="1"/>
</dbReference>
<accession>A0A667W8W1</accession>
<evidence type="ECO:0000259" key="6">
    <source>
        <dbReference type="PROSITE" id="PS50171"/>
    </source>
</evidence>
<evidence type="ECO:0000256" key="4">
    <source>
        <dbReference type="ARBA" id="ARBA00022833"/>
    </source>
</evidence>
<dbReference type="GO" id="GO:0005634">
    <property type="term" value="C:nucleus"/>
    <property type="evidence" value="ECO:0007669"/>
    <property type="project" value="UniProtKB-SubCell"/>
</dbReference>
<keyword evidence="8" id="KW-1185">Reference proteome</keyword>
<protein>
    <recommendedName>
        <fullName evidence="6">Matrin-type domain-containing protein</fullName>
    </recommendedName>
</protein>
<dbReference type="Ensembl" id="ENSMMDT00005000734.1">
    <property type="protein sequence ID" value="ENSMMDP00005000720.1"/>
    <property type="gene ID" value="ENSMMDG00005000455.1"/>
</dbReference>
<name>A0A667W8W1_9TELE</name>
<evidence type="ECO:0000256" key="5">
    <source>
        <dbReference type="ARBA" id="ARBA00023242"/>
    </source>
</evidence>
<evidence type="ECO:0000313" key="8">
    <source>
        <dbReference type="Proteomes" id="UP000472263"/>
    </source>
</evidence>
<keyword evidence="5" id="KW-0539">Nucleus</keyword>
<keyword evidence="2" id="KW-0479">Metal-binding</keyword>
<reference evidence="7" key="1">
    <citation type="submission" date="2019-06" db="EMBL/GenBank/DDBJ databases">
        <authorList>
            <consortium name="Wellcome Sanger Institute Data Sharing"/>
        </authorList>
    </citation>
    <scope>NUCLEOTIDE SEQUENCE [LARGE SCALE GENOMIC DNA]</scope>
</reference>
<evidence type="ECO:0000256" key="2">
    <source>
        <dbReference type="ARBA" id="ARBA00022723"/>
    </source>
</evidence>
<dbReference type="GeneTree" id="ENSGT00940000168028"/>
<dbReference type="GO" id="GO:0008270">
    <property type="term" value="F:zinc ion binding"/>
    <property type="evidence" value="ECO:0007669"/>
    <property type="project" value="UniProtKB-KW"/>
</dbReference>
<comment type="subcellular location">
    <subcellularLocation>
        <location evidence="1">Nucleus</location>
    </subcellularLocation>
</comment>
<evidence type="ECO:0000256" key="3">
    <source>
        <dbReference type="ARBA" id="ARBA00022771"/>
    </source>
</evidence>
<keyword evidence="4" id="KW-0862">Zinc</keyword>
<dbReference type="InterPro" id="IPR000690">
    <property type="entry name" value="Matrin/U1-C_Znf_C2H2"/>
</dbReference>
<reference evidence="7" key="2">
    <citation type="submission" date="2025-08" db="UniProtKB">
        <authorList>
            <consortium name="Ensembl"/>
        </authorList>
    </citation>
    <scope>IDENTIFICATION</scope>
</reference>
<dbReference type="GO" id="GO:0003676">
    <property type="term" value="F:nucleic acid binding"/>
    <property type="evidence" value="ECO:0007669"/>
    <property type="project" value="InterPro"/>
</dbReference>
<reference evidence="7" key="3">
    <citation type="submission" date="2025-09" db="UniProtKB">
        <authorList>
            <consortium name="Ensembl"/>
        </authorList>
    </citation>
    <scope>IDENTIFICATION</scope>
</reference>
<proteinExistence type="predicted"/>